<evidence type="ECO:0000313" key="2">
    <source>
        <dbReference type="Proteomes" id="UP000001568"/>
    </source>
</evidence>
<dbReference type="EMBL" id="CP000583">
    <property type="protein sequence ID" value="ABO95276.1"/>
    <property type="molecule type" value="Genomic_DNA"/>
</dbReference>
<organism evidence="1 2">
    <name type="scientific">Ostreococcus lucimarinus (strain CCE9901)</name>
    <dbReference type="NCBI Taxonomy" id="436017"/>
    <lineage>
        <taxon>Eukaryota</taxon>
        <taxon>Viridiplantae</taxon>
        <taxon>Chlorophyta</taxon>
        <taxon>Mamiellophyceae</taxon>
        <taxon>Mamiellales</taxon>
        <taxon>Bathycoccaceae</taxon>
        <taxon>Ostreococcus</taxon>
    </lineage>
</organism>
<dbReference type="KEGG" id="olu:OSTLU_14667"/>
<gene>
    <name evidence="1" type="ORF">OSTLU_14667</name>
</gene>
<sequence>MALVVRTTASPSASTMTRALTTTTTTTARRARARWCGSGRERATARATEGERVTEDAIGALRELADGTWNVGTYKSKRKAHLVNELGDIVGEEEASENISEQPGWDDAGKMRFCVMTVSDELGIDEDEVGKRLAQLFTLVPGLEGRMGDIRIADVTRLAARVPDVALAMIRLKDILPEANLERMVAARPSLLLADADELQKKISDLRACAPRLRWDKILSDFPELWDVRDFRENIEALKEKLSVTDDETLTKVLGGQPGLLLSVQSRHDMILYDNGTLRQVEASMSGDLTSDGW</sequence>
<dbReference type="GeneID" id="5000561"/>
<dbReference type="Proteomes" id="UP000001568">
    <property type="component" value="Chromosome 3"/>
</dbReference>
<dbReference type="OrthoDB" id="566842at2759"/>
<reference evidence="1 2" key="1">
    <citation type="journal article" date="2007" name="Proc. Natl. Acad. Sci. U.S.A.">
        <title>The tiny eukaryote Ostreococcus provides genomic insights into the paradox of plankton speciation.</title>
        <authorList>
            <person name="Palenik B."/>
            <person name="Grimwood J."/>
            <person name="Aerts A."/>
            <person name="Rouze P."/>
            <person name="Salamov A."/>
            <person name="Putnam N."/>
            <person name="Dupont C."/>
            <person name="Jorgensen R."/>
            <person name="Derelle E."/>
            <person name="Rombauts S."/>
            <person name="Zhou K."/>
            <person name="Otillar R."/>
            <person name="Merchant S.S."/>
            <person name="Podell S."/>
            <person name="Gaasterland T."/>
            <person name="Napoli C."/>
            <person name="Gendler K."/>
            <person name="Manuell A."/>
            <person name="Tai V."/>
            <person name="Vallon O."/>
            <person name="Piganeau G."/>
            <person name="Jancek S."/>
            <person name="Heijde M."/>
            <person name="Jabbari K."/>
            <person name="Bowler C."/>
            <person name="Lohr M."/>
            <person name="Robbens S."/>
            <person name="Werner G."/>
            <person name="Dubchak I."/>
            <person name="Pazour G.J."/>
            <person name="Ren Q."/>
            <person name="Paulsen I."/>
            <person name="Delwiche C."/>
            <person name="Schmutz J."/>
            <person name="Rokhsar D."/>
            <person name="Van de Peer Y."/>
            <person name="Moreau H."/>
            <person name="Grigoriev I.V."/>
        </authorList>
    </citation>
    <scope>NUCLEOTIDE SEQUENCE [LARGE SCALE GENOMIC DNA]</scope>
    <source>
        <strain evidence="1 2">CCE9901</strain>
    </source>
</reference>
<name>A4RUM2_OSTLU</name>
<dbReference type="HOGENOM" id="CLU_082552_0_0_1"/>
<evidence type="ECO:0000313" key="1">
    <source>
        <dbReference type="EMBL" id="ABO95276.1"/>
    </source>
</evidence>
<protein>
    <submittedName>
        <fullName evidence="1">Uncharacterized protein</fullName>
    </submittedName>
</protein>
<dbReference type="AlphaFoldDB" id="A4RUM2"/>
<proteinExistence type="predicted"/>
<dbReference type="RefSeq" id="XP_001416983.1">
    <property type="nucleotide sequence ID" value="XM_001416946.1"/>
</dbReference>
<dbReference type="eggNOG" id="ENOG502SQP4">
    <property type="taxonomic scope" value="Eukaryota"/>
</dbReference>
<dbReference type="Gramene" id="ABO95276">
    <property type="protein sequence ID" value="ABO95276"/>
    <property type="gene ID" value="OSTLU_14667"/>
</dbReference>
<keyword evidence="2" id="KW-1185">Reference proteome</keyword>
<accession>A4RUM2</accession>
<dbReference type="OMA" id="QPGWDDA"/>